<dbReference type="EMBL" id="DTHB01000016">
    <property type="protein sequence ID" value="HGB14032.1"/>
    <property type="molecule type" value="Genomic_DNA"/>
</dbReference>
<dbReference type="PANTHER" id="PTHR12526">
    <property type="entry name" value="GLYCOSYLTRANSFERASE"/>
    <property type="match status" value="1"/>
</dbReference>
<reference evidence="4" key="1">
    <citation type="journal article" date="2020" name="mSystems">
        <title>Genome- and Community-Level Interaction Insights into Carbon Utilization and Element Cycling Functions of Hydrothermarchaeota in Hydrothermal Sediment.</title>
        <authorList>
            <person name="Zhou Z."/>
            <person name="Liu Y."/>
            <person name="Xu W."/>
            <person name="Pan J."/>
            <person name="Luo Z.H."/>
            <person name="Li M."/>
        </authorList>
    </citation>
    <scope>NUCLEOTIDE SEQUENCE [LARGE SCALE GENOMIC DNA]</scope>
    <source>
        <strain evidence="4">SpSt-776</strain>
    </source>
</reference>
<protein>
    <submittedName>
        <fullName evidence="4">Glycosyltransferase family 1 protein</fullName>
    </submittedName>
</protein>
<dbReference type="PANTHER" id="PTHR12526:SF510">
    <property type="entry name" value="D-INOSITOL 3-PHOSPHATE GLYCOSYLTRANSFERASE"/>
    <property type="match status" value="1"/>
</dbReference>
<evidence type="ECO:0000256" key="1">
    <source>
        <dbReference type="ARBA" id="ARBA00022676"/>
    </source>
</evidence>
<evidence type="ECO:0000313" key="4">
    <source>
        <dbReference type="EMBL" id="HGB14032.1"/>
    </source>
</evidence>
<evidence type="ECO:0000256" key="2">
    <source>
        <dbReference type="ARBA" id="ARBA00022679"/>
    </source>
</evidence>
<dbReference type="Pfam" id="PF13692">
    <property type="entry name" value="Glyco_trans_1_4"/>
    <property type="match status" value="1"/>
</dbReference>
<accession>A0A7C3WLI8</accession>
<organism evidence="4">
    <name type="scientific">Desulfobacca acetoxidans</name>
    <dbReference type="NCBI Taxonomy" id="60893"/>
    <lineage>
        <taxon>Bacteria</taxon>
        <taxon>Pseudomonadati</taxon>
        <taxon>Thermodesulfobacteriota</taxon>
        <taxon>Desulfobaccia</taxon>
        <taxon>Desulfobaccales</taxon>
        <taxon>Desulfobaccaceae</taxon>
        <taxon>Desulfobacca</taxon>
    </lineage>
</organism>
<dbReference type="InterPro" id="IPR028098">
    <property type="entry name" value="Glyco_trans_4-like_N"/>
</dbReference>
<gene>
    <name evidence="4" type="ORF">ENV62_02165</name>
</gene>
<dbReference type="Pfam" id="PF13439">
    <property type="entry name" value="Glyco_transf_4"/>
    <property type="match status" value="1"/>
</dbReference>
<feature type="domain" description="Glycosyltransferase subfamily 4-like N-terminal" evidence="3">
    <location>
        <begin position="21"/>
        <end position="175"/>
    </location>
</feature>
<dbReference type="SUPFAM" id="SSF53756">
    <property type="entry name" value="UDP-Glycosyltransferase/glycogen phosphorylase"/>
    <property type="match status" value="1"/>
</dbReference>
<dbReference type="Gene3D" id="3.40.50.2000">
    <property type="entry name" value="Glycogen Phosphorylase B"/>
    <property type="match status" value="2"/>
</dbReference>
<sequence>MANNLPRKTYTIFHTESSLGWGGQERRILTEAKVLRDRGHRLLIGCDPRGQLYKRGLAEDFPVFPLRFGGWGRNLKAGWILRRLLAREKVDILNTHSSLDSWVGMLAWRSLRRWPVLVRTRHLSTPVKQSWPTRWLYHAPAATITTALNIAELLHDRLGVPQSRLFAIPTGVSLEEFSPREPDAGLRESLGFPPDAFVFGTLSVLRSWKGHLDLLEALQKLVEVGHKCYLLVVGDGPYRPVIEKRVNESGLGDCVRLVGYQEKAADWLALMDVLVMASYAHEGVPQAVLQALAMGKAVVATRVGGIPEVITPDVTGLLTPPKDPDSLARAMLRLLTDKALREDLGRRGMDLVRKHFALERMAEMVEAVYDRVCPASSV</sequence>
<dbReference type="GO" id="GO:0016757">
    <property type="term" value="F:glycosyltransferase activity"/>
    <property type="evidence" value="ECO:0007669"/>
    <property type="project" value="UniProtKB-KW"/>
</dbReference>
<proteinExistence type="predicted"/>
<keyword evidence="2 4" id="KW-0808">Transferase</keyword>
<dbReference type="AlphaFoldDB" id="A0A7C3WLI8"/>
<name>A0A7C3WLI8_9BACT</name>
<keyword evidence="1" id="KW-0328">Glycosyltransferase</keyword>
<evidence type="ECO:0000259" key="3">
    <source>
        <dbReference type="Pfam" id="PF13439"/>
    </source>
</evidence>
<comment type="caution">
    <text evidence="4">The sequence shown here is derived from an EMBL/GenBank/DDBJ whole genome shotgun (WGS) entry which is preliminary data.</text>
</comment>
<dbReference type="CDD" id="cd03801">
    <property type="entry name" value="GT4_PimA-like"/>
    <property type="match status" value="1"/>
</dbReference>